<dbReference type="PANTHER" id="PTHR32285">
    <property type="entry name" value="PROTEIN TRICHOME BIREFRINGENCE-LIKE 9-RELATED"/>
    <property type="match status" value="1"/>
</dbReference>
<dbReference type="GO" id="GO:0016413">
    <property type="term" value="F:O-acetyltransferase activity"/>
    <property type="evidence" value="ECO:0007669"/>
    <property type="project" value="InterPro"/>
</dbReference>
<feature type="domain" description="Trichome birefringence-like C-terminal" evidence="2">
    <location>
        <begin position="62"/>
        <end position="115"/>
    </location>
</feature>
<dbReference type="GO" id="GO:0005794">
    <property type="term" value="C:Golgi apparatus"/>
    <property type="evidence" value="ECO:0007669"/>
    <property type="project" value="TreeGrafter"/>
</dbReference>
<sequence length="148" mass="17125">METHKTSIHVISLMALGFKMILMKPFINMGHVLFLLMLLTASRMDVQIMSFLNIAGSRMDVKFQGKRVVFVGDSLNRNMWQSLVCAFRASLKDKSRIYEVSGRLEFRVQGFFSFKFKDIGGIMTRTKMGNNEQNNQYFNLSLLFITYV</sequence>
<evidence type="ECO:0000313" key="3">
    <source>
        <dbReference type="EMBL" id="MCI04386.1"/>
    </source>
</evidence>
<comment type="caution">
    <text evidence="3">The sequence shown here is derived from an EMBL/GenBank/DDBJ whole genome shotgun (WGS) entry which is preliminary data.</text>
</comment>
<keyword evidence="4" id="KW-1185">Reference proteome</keyword>
<dbReference type="InterPro" id="IPR029962">
    <property type="entry name" value="TBL"/>
</dbReference>
<evidence type="ECO:0000313" key="4">
    <source>
        <dbReference type="Proteomes" id="UP000265520"/>
    </source>
</evidence>
<dbReference type="AlphaFoldDB" id="A0A392NZ54"/>
<protein>
    <recommendedName>
        <fullName evidence="2">Trichome birefringence-like C-terminal domain-containing protein</fullName>
    </recommendedName>
</protein>
<dbReference type="InterPro" id="IPR026057">
    <property type="entry name" value="TBL_C"/>
</dbReference>
<dbReference type="EMBL" id="LXQA010055230">
    <property type="protein sequence ID" value="MCI04386.1"/>
    <property type="molecule type" value="Genomic_DNA"/>
</dbReference>
<organism evidence="3 4">
    <name type="scientific">Trifolium medium</name>
    <dbReference type="NCBI Taxonomy" id="97028"/>
    <lineage>
        <taxon>Eukaryota</taxon>
        <taxon>Viridiplantae</taxon>
        <taxon>Streptophyta</taxon>
        <taxon>Embryophyta</taxon>
        <taxon>Tracheophyta</taxon>
        <taxon>Spermatophyta</taxon>
        <taxon>Magnoliopsida</taxon>
        <taxon>eudicotyledons</taxon>
        <taxon>Gunneridae</taxon>
        <taxon>Pentapetalae</taxon>
        <taxon>rosids</taxon>
        <taxon>fabids</taxon>
        <taxon>Fabales</taxon>
        <taxon>Fabaceae</taxon>
        <taxon>Papilionoideae</taxon>
        <taxon>50 kb inversion clade</taxon>
        <taxon>NPAAA clade</taxon>
        <taxon>Hologalegina</taxon>
        <taxon>IRL clade</taxon>
        <taxon>Trifolieae</taxon>
        <taxon>Trifolium</taxon>
    </lineage>
</organism>
<comment type="similarity">
    <text evidence="1">Belongs to the PC-esterase family. TBL subfamily.</text>
</comment>
<accession>A0A392NZ54</accession>
<dbReference type="Pfam" id="PF13839">
    <property type="entry name" value="PC-Esterase"/>
    <property type="match status" value="1"/>
</dbReference>
<dbReference type="PANTHER" id="PTHR32285:SF241">
    <property type="entry name" value="PROTEIN TRICHOME BIREFRINGENCE-LIKE 4"/>
    <property type="match status" value="1"/>
</dbReference>
<proteinExistence type="inferred from homology"/>
<evidence type="ECO:0000259" key="2">
    <source>
        <dbReference type="Pfam" id="PF13839"/>
    </source>
</evidence>
<dbReference type="Proteomes" id="UP000265520">
    <property type="component" value="Unassembled WGS sequence"/>
</dbReference>
<reference evidence="3 4" key="1">
    <citation type="journal article" date="2018" name="Front. Plant Sci.">
        <title>Red Clover (Trifolium pratense) and Zigzag Clover (T. medium) - A Picture of Genomic Similarities and Differences.</title>
        <authorList>
            <person name="Dluhosova J."/>
            <person name="Istvanek J."/>
            <person name="Nedelnik J."/>
            <person name="Repkova J."/>
        </authorList>
    </citation>
    <scope>NUCLEOTIDE SEQUENCE [LARGE SCALE GENOMIC DNA]</scope>
    <source>
        <strain evidence="4">cv. 10/8</strain>
        <tissue evidence="3">Leaf</tissue>
    </source>
</reference>
<name>A0A392NZ54_9FABA</name>
<evidence type="ECO:0000256" key="1">
    <source>
        <dbReference type="ARBA" id="ARBA00007727"/>
    </source>
</evidence>